<evidence type="ECO:0000313" key="1">
    <source>
        <dbReference type="EMBL" id="EGH17514.1"/>
    </source>
</evidence>
<organism evidence="1 2">
    <name type="scientific">Pseudomonas savastanoi pv. glycinea str. race 4</name>
    <dbReference type="NCBI Taxonomy" id="875330"/>
    <lineage>
        <taxon>Bacteria</taxon>
        <taxon>Pseudomonadati</taxon>
        <taxon>Pseudomonadota</taxon>
        <taxon>Gammaproteobacteria</taxon>
        <taxon>Pseudomonadales</taxon>
        <taxon>Pseudomonadaceae</taxon>
        <taxon>Pseudomonas</taxon>
    </lineage>
</organism>
<proteinExistence type="predicted"/>
<comment type="caution">
    <text evidence="1">The sequence shown here is derived from an EMBL/GenBank/DDBJ whole genome shotgun (WGS) entry which is preliminary data.</text>
</comment>
<dbReference type="AlphaFoldDB" id="F3CE22"/>
<accession>F3CE22</accession>
<feature type="non-terminal residue" evidence="1">
    <location>
        <position position="43"/>
    </location>
</feature>
<gene>
    <name evidence="1" type="ORF">Pgy4_31621</name>
</gene>
<sequence length="43" mass="4662">MVVVPMLVVVVVPMLDRSHPPAVLPPLVLLLAHKTGRWRVAGP</sequence>
<evidence type="ECO:0000313" key="2">
    <source>
        <dbReference type="Proteomes" id="UP000005466"/>
    </source>
</evidence>
<dbReference type="HOGENOM" id="CLU_3262581_0_0_6"/>
<dbReference type="Proteomes" id="UP000005466">
    <property type="component" value="Unassembled WGS sequence"/>
</dbReference>
<protein>
    <submittedName>
        <fullName evidence="1">Uncharacterized protein</fullName>
    </submittedName>
</protein>
<name>F3CE22_PSESG</name>
<reference evidence="1 2" key="1">
    <citation type="journal article" date="2011" name="PLoS Pathog.">
        <title>Dynamic evolution of pathogenicity revealed by sequencing and comparative genomics of 19 Pseudomonas syringae isolates.</title>
        <authorList>
            <person name="Baltrus D.A."/>
            <person name="Nishimura M.T."/>
            <person name="Romanchuk A."/>
            <person name="Chang J.H."/>
            <person name="Mukhtar M.S."/>
            <person name="Cherkis K."/>
            <person name="Roach J."/>
            <person name="Grant S.R."/>
            <person name="Jones C.D."/>
            <person name="Dangl J.L."/>
        </authorList>
    </citation>
    <scope>NUCLEOTIDE SEQUENCE [LARGE SCALE GENOMIC DNA]</scope>
    <source>
        <strain evidence="2">race 4</strain>
    </source>
</reference>
<dbReference type="EMBL" id="ADWY01001820">
    <property type="protein sequence ID" value="EGH17514.1"/>
    <property type="molecule type" value="Genomic_DNA"/>
</dbReference>